<gene>
    <name evidence="2" type="ORF">LBRM2904_15.0390</name>
</gene>
<evidence type="ECO:0000313" key="2">
    <source>
        <dbReference type="EMBL" id="SYZ64171.1"/>
    </source>
</evidence>
<dbReference type="Proteomes" id="UP000319462">
    <property type="component" value="Chromosome 15"/>
</dbReference>
<sequence length="122" mass="12873">MPDLSCGGGGGPPATSVQRYARGKTVTRALAAHRSAQRQRLFSSTPSPDGRNRRGSSVPVPSLKTPHAAKRRVKGKPEKPRRQEGQPQAEQPPTSSTALIPDGENDVPSTAEPQILFVGVGT</sequence>
<feature type="compositionally biased region" description="Basic and acidic residues" evidence="1">
    <location>
        <begin position="75"/>
        <end position="84"/>
    </location>
</feature>
<dbReference type="EMBL" id="LS997614">
    <property type="protein sequence ID" value="SYZ64171.1"/>
    <property type="molecule type" value="Genomic_DNA"/>
</dbReference>
<feature type="compositionally biased region" description="Polar residues" evidence="1">
    <location>
        <begin position="38"/>
        <end position="47"/>
    </location>
</feature>
<evidence type="ECO:0000313" key="3">
    <source>
        <dbReference type="Proteomes" id="UP000319462"/>
    </source>
</evidence>
<organism evidence="2 3">
    <name type="scientific">Leishmania braziliensis MHOM/BR/75/M2904</name>
    <dbReference type="NCBI Taxonomy" id="420245"/>
    <lineage>
        <taxon>Eukaryota</taxon>
        <taxon>Discoba</taxon>
        <taxon>Euglenozoa</taxon>
        <taxon>Kinetoplastea</taxon>
        <taxon>Metakinetoplastina</taxon>
        <taxon>Trypanosomatida</taxon>
        <taxon>Trypanosomatidae</taxon>
        <taxon>Leishmaniinae</taxon>
        <taxon>Leishmania</taxon>
        <taxon>Leishmania braziliensis species complex</taxon>
    </lineage>
</organism>
<feature type="compositionally biased region" description="Gly residues" evidence="1">
    <location>
        <begin position="1"/>
        <end position="12"/>
    </location>
</feature>
<proteinExistence type="predicted"/>
<feature type="compositionally biased region" description="Polar residues" evidence="1">
    <location>
        <begin position="85"/>
        <end position="98"/>
    </location>
</feature>
<dbReference type="AlphaFoldDB" id="A0A3P3Z1S6"/>
<evidence type="ECO:0000256" key="1">
    <source>
        <dbReference type="SAM" id="MobiDB-lite"/>
    </source>
</evidence>
<accession>A0A3P3Z1S6</accession>
<protein>
    <submittedName>
        <fullName evidence="2">Hypothetical_protein</fullName>
    </submittedName>
</protein>
<reference evidence="2 3" key="1">
    <citation type="submission" date="2018-09" db="EMBL/GenBank/DDBJ databases">
        <authorList>
            <person name="Peiro R."/>
            <person name="Begona"/>
            <person name="Cbmso G."/>
            <person name="Lopez M."/>
            <person name="Gonzalez S."/>
        </authorList>
    </citation>
    <scope>NUCLEOTIDE SEQUENCE [LARGE SCALE GENOMIC DNA]</scope>
</reference>
<name>A0A3P3Z1S6_LEIBR</name>
<feature type="region of interest" description="Disordered" evidence="1">
    <location>
        <begin position="1"/>
        <end position="122"/>
    </location>
</feature>